<dbReference type="Proteomes" id="UP001501337">
    <property type="component" value="Unassembled WGS sequence"/>
</dbReference>
<organism evidence="2 3">
    <name type="scientific">Allohahella marinimesophila</name>
    <dbReference type="NCBI Taxonomy" id="1054972"/>
    <lineage>
        <taxon>Bacteria</taxon>
        <taxon>Pseudomonadati</taxon>
        <taxon>Pseudomonadota</taxon>
        <taxon>Gammaproteobacteria</taxon>
        <taxon>Oceanospirillales</taxon>
        <taxon>Hahellaceae</taxon>
        <taxon>Allohahella</taxon>
    </lineage>
</organism>
<evidence type="ECO:0000313" key="3">
    <source>
        <dbReference type="Proteomes" id="UP001501337"/>
    </source>
</evidence>
<sequence>MRLIDKCHLKRPFYGARRIRGWLEDQGRIVNRKRIQRLIRMMGLTAIYSKRNTSKAAQAHKIYPFAQRLNH</sequence>
<protein>
    <recommendedName>
        <fullName evidence="1">HTH-like domain-containing protein</fullName>
    </recommendedName>
</protein>
<evidence type="ECO:0000259" key="1">
    <source>
        <dbReference type="Pfam" id="PF13276"/>
    </source>
</evidence>
<evidence type="ECO:0000313" key="2">
    <source>
        <dbReference type="EMBL" id="GAA3977604.1"/>
    </source>
</evidence>
<accession>A0ABP7Q784</accession>
<dbReference type="InterPro" id="IPR025948">
    <property type="entry name" value="HTH-like_dom"/>
</dbReference>
<gene>
    <name evidence="2" type="ORF">GCM10022278_37950</name>
</gene>
<reference evidence="3" key="1">
    <citation type="journal article" date="2019" name="Int. J. Syst. Evol. Microbiol.">
        <title>The Global Catalogue of Microorganisms (GCM) 10K type strain sequencing project: providing services to taxonomists for standard genome sequencing and annotation.</title>
        <authorList>
            <consortium name="The Broad Institute Genomics Platform"/>
            <consortium name="The Broad Institute Genome Sequencing Center for Infectious Disease"/>
            <person name="Wu L."/>
            <person name="Ma J."/>
        </authorList>
    </citation>
    <scope>NUCLEOTIDE SEQUENCE [LARGE SCALE GENOMIC DNA]</scope>
    <source>
        <strain evidence="3">JCM 17555</strain>
    </source>
</reference>
<dbReference type="Pfam" id="PF13276">
    <property type="entry name" value="HTH_21"/>
    <property type="match status" value="1"/>
</dbReference>
<keyword evidence="3" id="KW-1185">Reference proteome</keyword>
<dbReference type="EMBL" id="BAABBO010000021">
    <property type="protein sequence ID" value="GAA3977604.1"/>
    <property type="molecule type" value="Genomic_DNA"/>
</dbReference>
<proteinExistence type="predicted"/>
<feature type="domain" description="HTH-like" evidence="1">
    <location>
        <begin position="2"/>
        <end position="51"/>
    </location>
</feature>
<name>A0ABP7Q784_9GAMM</name>
<comment type="caution">
    <text evidence="2">The sequence shown here is derived from an EMBL/GenBank/DDBJ whole genome shotgun (WGS) entry which is preliminary data.</text>
</comment>